<keyword evidence="10 12" id="KW-0472">Membrane</keyword>
<keyword evidence="4 12" id="KW-0812">Transmembrane</keyword>
<dbReference type="PRINTS" id="PR01491">
    <property type="entry name" value="KVCHANNEL"/>
</dbReference>
<dbReference type="InterPro" id="IPR005821">
    <property type="entry name" value="Ion_trans_dom"/>
</dbReference>
<sequence length="1459" mass="165531">MIQQGPFDKVSGSHVKNGLPNTLTEILTTPQYLCGVGGLLFAAVLGAIRLTRMSATSSIQSYHEYVEPTSSSAGPKERFSLSITGNNSCWSVWKKFWGKLPRRVWNFYIDAFIVPAYREEWGIYKRWSCRAQSRPTKTAEIRRRIKIQRSVKRQMNLLNKTATFPIPHDHHHCQRIIINIAGMRYETQIRTLNRFPDTLLGNHYSRIRYYNPSTNEYYFDRNRIAFNSILYFYQSGGRFRRPENIDADVLLEDAEFFQLPGSVIKQYRNEEGLGSPSTKDELLPRNHLQRKIWLLFDYPESSLSARVVVSLSLSTLFISICIFCAETLEDLTLPGTFVVNKSTDTVVFQQPRLLDIQEPFFLTETVCNAWFIVEFLARLTSSPVKSLFIKNILNIIDFTAILPYIITLLTPSVAKLLEIEPDSEGGPDSFYLLRLLRLARVFRIFKLSKHSKGLKILGKTLKASMNELGLLIFFIFMGVILFSSTVYFAELGHPGSKFESIPDAFWFTLITITTIGFGDDVPTTPIGKIVGTLCAITGVLTIALPVPVIVSNFNFFYHQELDEIDIRWINVNHTESCPYRPGGSGVNYDRKRQNGAYPLYSSDEEFAALKDKPEKGGWFSSLFSNKSKTGSILCGISHFLALFLYLTAVRHSLEELPLGTPPVTYFSLFENLLGFLYKIAILRAIWARQNIFLKIVNFQSTSSSQLVSQKSDVVGFSFRNSKLTWSVNSIPFLFSLCLFSLLVVLLRLQIPSTLALSEVSQKDGEMQSFFTTWYYGLVNESKYIFFLQDHNCYRSKLLLSCGGGSNNGTNIKVSSEVEAILAGLTCISLVCKFIMGSFGDLIILMFVLTLSTQVSQFIRSLKSYGWKSDDEVAMIADAISKKMAMWQAVAVDTKKILARYQSLQQLAKLVNACVGDTLLLFLGEGLFVYAMNLNNIFLWESRGVVRVYFYLTFVLALLASSCISRQMQKMRVWLYENEHLLTLSGRQVTLLLDSIAKESVAIEVSAVATINFSLVGTMKILNFWLHEYGENLILSGRQLTLLLDSIEKDSVAMEMTGISNVNFSLIGKIFCGISHILSLIFYGTGLRLAIERIPFGNPQITYFSAFEYSFSIMYKALLVKAVWTHEDTFLNIVNFRGLKLVLNDALDTNRNRQRKASVPFMSILCVFAALIAFIRLKIPVSGEFTRHYPAEKECDQTYFNVWYYGLLNEAKYTFFLQKSDVNHQRLQNVSCNFSTLESLITIEPILVGITFTSLLCKYIMGSYSDIILLACALTLSSHVTEFTTALKLSDWHDDENVVIPEKLKSNYWQTYTNNLVAAYASLQQLANLVNAGVAETLLFFVGEGMFAYAMYLDYLLQFKNRDIVLLFFYLMFITNIFVTSNISRKMKVMKLWLHEHGDNLTLSGRQLTLLLDSIAKDSIGMELTGIATINFSLVGKFLSFVVTYFLIKFQTPRGTAPLT</sequence>
<keyword evidence="8 12" id="KW-1133">Transmembrane helix</keyword>
<feature type="transmembrane region" description="Helical" evidence="12">
    <location>
        <begin position="668"/>
        <end position="686"/>
    </location>
</feature>
<evidence type="ECO:0000256" key="8">
    <source>
        <dbReference type="ARBA" id="ARBA00022989"/>
    </source>
</evidence>
<feature type="transmembrane region" description="Helical" evidence="12">
    <location>
        <begin position="909"/>
        <end position="931"/>
    </location>
</feature>
<feature type="transmembrane region" description="Helical" evidence="12">
    <location>
        <begin position="1063"/>
        <end position="1082"/>
    </location>
</feature>
<feature type="transmembrane region" description="Helical" evidence="12">
    <location>
        <begin position="29"/>
        <end position="48"/>
    </location>
</feature>
<accession>A0ABP1S8N5</accession>
<evidence type="ECO:0000256" key="4">
    <source>
        <dbReference type="ARBA" id="ARBA00022692"/>
    </source>
</evidence>
<reference evidence="14 15" key="1">
    <citation type="submission" date="2024-08" db="EMBL/GenBank/DDBJ databases">
        <authorList>
            <person name="Cucini C."/>
            <person name="Frati F."/>
        </authorList>
    </citation>
    <scope>NUCLEOTIDE SEQUENCE [LARGE SCALE GENOMIC DNA]</scope>
</reference>
<feature type="transmembrane region" description="Helical" evidence="12">
    <location>
        <begin position="1423"/>
        <end position="1447"/>
    </location>
</feature>
<feature type="transmembrane region" description="Helical" evidence="12">
    <location>
        <begin position="529"/>
        <end position="550"/>
    </location>
</feature>
<dbReference type="PANTHER" id="PTHR11537:SF113">
    <property type="entry name" value="POTASSIUM VOLTAGE-GATED CHANNEL PROTEIN SHAKER"/>
    <property type="match status" value="1"/>
</dbReference>
<keyword evidence="7" id="KW-0630">Potassium</keyword>
<feature type="transmembrane region" description="Helical" evidence="12">
    <location>
        <begin position="943"/>
        <end position="963"/>
    </location>
</feature>
<dbReference type="InterPro" id="IPR000210">
    <property type="entry name" value="BTB/POZ_dom"/>
</dbReference>
<comment type="caution">
    <text evidence="14">The sequence shown here is derived from an EMBL/GenBank/DDBJ whole genome shotgun (WGS) entry which is preliminary data.</text>
</comment>
<evidence type="ECO:0000256" key="1">
    <source>
        <dbReference type="ARBA" id="ARBA00004141"/>
    </source>
</evidence>
<dbReference type="SMART" id="SM00225">
    <property type="entry name" value="BTB"/>
    <property type="match status" value="1"/>
</dbReference>
<evidence type="ECO:0000256" key="2">
    <source>
        <dbReference type="ARBA" id="ARBA00022448"/>
    </source>
</evidence>
<gene>
    <name evidence="14" type="ORF">ODALV1_LOCUS30787</name>
</gene>
<keyword evidence="15" id="KW-1185">Reference proteome</keyword>
<feature type="transmembrane region" description="Helical" evidence="12">
    <location>
        <begin position="1363"/>
        <end position="1382"/>
    </location>
</feature>
<evidence type="ECO:0000256" key="12">
    <source>
        <dbReference type="SAM" id="Phobius"/>
    </source>
</evidence>
<dbReference type="PANTHER" id="PTHR11537">
    <property type="entry name" value="VOLTAGE-GATED POTASSIUM CHANNEL"/>
    <property type="match status" value="1"/>
</dbReference>
<keyword evidence="6" id="KW-0851">Voltage-gated channel</keyword>
<dbReference type="InterPro" id="IPR027359">
    <property type="entry name" value="Volt_channel_dom_sf"/>
</dbReference>
<keyword evidence="11" id="KW-0407">Ion channel</keyword>
<comment type="subcellular location">
    <subcellularLocation>
        <location evidence="1">Membrane</location>
        <topology evidence="1">Multi-pass membrane protein</topology>
    </subcellularLocation>
</comment>
<dbReference type="InterPro" id="IPR003968">
    <property type="entry name" value="K_chnl_volt-dep_Kv"/>
</dbReference>
<keyword evidence="5" id="KW-0631">Potassium channel</keyword>
<dbReference type="PRINTS" id="PR01496">
    <property type="entry name" value="SHAKERCHANEL"/>
</dbReference>
<dbReference type="Gene3D" id="3.30.710.10">
    <property type="entry name" value="Potassium Channel Kv1.1, Chain A"/>
    <property type="match status" value="1"/>
</dbReference>
<evidence type="ECO:0000313" key="15">
    <source>
        <dbReference type="Proteomes" id="UP001642540"/>
    </source>
</evidence>
<dbReference type="InterPro" id="IPR003131">
    <property type="entry name" value="T1-type_BTB"/>
</dbReference>
<proteinExistence type="predicted"/>
<keyword evidence="3" id="KW-0633">Potassium transport</keyword>
<evidence type="ECO:0000256" key="9">
    <source>
        <dbReference type="ARBA" id="ARBA00023065"/>
    </source>
</evidence>
<keyword evidence="2" id="KW-0813">Transport</keyword>
<feature type="domain" description="BTB" evidence="13">
    <location>
        <begin position="174"/>
        <end position="274"/>
    </location>
</feature>
<feature type="transmembrane region" description="Helical" evidence="12">
    <location>
        <begin position="630"/>
        <end position="648"/>
    </location>
</feature>
<protein>
    <recommendedName>
        <fullName evidence="13">BTB domain-containing protein</fullName>
    </recommendedName>
</protein>
<dbReference type="SUPFAM" id="SSF81324">
    <property type="entry name" value="Voltage-gated potassium channels"/>
    <property type="match status" value="1"/>
</dbReference>
<organism evidence="14 15">
    <name type="scientific">Orchesella dallaii</name>
    <dbReference type="NCBI Taxonomy" id="48710"/>
    <lineage>
        <taxon>Eukaryota</taxon>
        <taxon>Metazoa</taxon>
        <taxon>Ecdysozoa</taxon>
        <taxon>Arthropoda</taxon>
        <taxon>Hexapoda</taxon>
        <taxon>Collembola</taxon>
        <taxon>Entomobryomorpha</taxon>
        <taxon>Entomobryoidea</taxon>
        <taxon>Orchesellidae</taxon>
        <taxon>Orchesellinae</taxon>
        <taxon>Orchesella</taxon>
    </lineage>
</organism>
<evidence type="ECO:0000256" key="3">
    <source>
        <dbReference type="ARBA" id="ARBA00022538"/>
    </source>
</evidence>
<evidence type="ECO:0000256" key="6">
    <source>
        <dbReference type="ARBA" id="ARBA00022882"/>
    </source>
</evidence>
<dbReference type="Pfam" id="PF00520">
    <property type="entry name" value="Ion_trans"/>
    <property type="match status" value="1"/>
</dbReference>
<feature type="transmembrane region" description="Helical" evidence="12">
    <location>
        <begin position="729"/>
        <end position="750"/>
    </location>
</feature>
<dbReference type="SUPFAM" id="SSF54695">
    <property type="entry name" value="POZ domain"/>
    <property type="match status" value="1"/>
</dbReference>
<evidence type="ECO:0000256" key="10">
    <source>
        <dbReference type="ARBA" id="ARBA00023136"/>
    </source>
</evidence>
<evidence type="ECO:0000259" key="13">
    <source>
        <dbReference type="SMART" id="SM00225"/>
    </source>
</evidence>
<feature type="transmembrane region" description="Helical" evidence="12">
    <location>
        <begin position="820"/>
        <end position="850"/>
    </location>
</feature>
<dbReference type="Proteomes" id="UP001642540">
    <property type="component" value="Unassembled WGS sequence"/>
</dbReference>
<name>A0ABP1S8N5_9HEXA</name>
<dbReference type="InterPro" id="IPR011333">
    <property type="entry name" value="SKP1/BTB/POZ_sf"/>
</dbReference>
<evidence type="ECO:0000256" key="5">
    <source>
        <dbReference type="ARBA" id="ARBA00022826"/>
    </source>
</evidence>
<feature type="transmembrane region" description="Helical" evidence="12">
    <location>
        <begin position="468"/>
        <end position="489"/>
    </location>
</feature>
<dbReference type="InterPro" id="IPR003972">
    <property type="entry name" value="K_chnl_volt-dep_Kv1"/>
</dbReference>
<feature type="transmembrane region" description="Helical" evidence="12">
    <location>
        <begin position="1156"/>
        <end position="1176"/>
    </location>
</feature>
<dbReference type="Gene3D" id="1.20.120.350">
    <property type="entry name" value="Voltage-gated potassium channels. Chain C"/>
    <property type="match status" value="1"/>
</dbReference>
<feature type="transmembrane region" description="Helical" evidence="12">
    <location>
        <begin position="1328"/>
        <end position="1351"/>
    </location>
</feature>
<evidence type="ECO:0000256" key="7">
    <source>
        <dbReference type="ARBA" id="ARBA00022958"/>
    </source>
</evidence>
<keyword evidence="9" id="KW-0406">Ion transport</keyword>
<dbReference type="Pfam" id="PF02214">
    <property type="entry name" value="BTB_2"/>
    <property type="match status" value="1"/>
</dbReference>
<dbReference type="PRINTS" id="PR00169">
    <property type="entry name" value="KCHANNEL"/>
</dbReference>
<dbReference type="InterPro" id="IPR028325">
    <property type="entry name" value="VG_K_chnl"/>
</dbReference>
<dbReference type="EMBL" id="CAXLJM020000164">
    <property type="protein sequence ID" value="CAL8146352.1"/>
    <property type="molecule type" value="Genomic_DNA"/>
</dbReference>
<evidence type="ECO:0000313" key="14">
    <source>
        <dbReference type="EMBL" id="CAL8146352.1"/>
    </source>
</evidence>
<evidence type="ECO:0000256" key="11">
    <source>
        <dbReference type="ARBA" id="ARBA00023303"/>
    </source>
</evidence>
<dbReference type="Gene3D" id="1.10.287.70">
    <property type="match status" value="1"/>
</dbReference>